<feature type="non-terminal residue" evidence="2">
    <location>
        <position position="85"/>
    </location>
</feature>
<name>A0A382D2B1_9ZZZZ</name>
<dbReference type="Pfam" id="PF04264">
    <property type="entry name" value="YceI"/>
    <property type="match status" value="1"/>
</dbReference>
<feature type="domain" description="Lipid/polyisoprenoid-binding YceI-like" evidence="1">
    <location>
        <begin position="7"/>
        <end position="74"/>
    </location>
</feature>
<protein>
    <recommendedName>
        <fullName evidence="1">Lipid/polyisoprenoid-binding YceI-like domain-containing protein</fullName>
    </recommendedName>
</protein>
<proteinExistence type="predicted"/>
<dbReference type="InterPro" id="IPR036761">
    <property type="entry name" value="TTHA0802/YceI-like_sf"/>
</dbReference>
<organism evidence="2">
    <name type="scientific">marine metagenome</name>
    <dbReference type="NCBI Taxonomy" id="408172"/>
    <lineage>
        <taxon>unclassified sequences</taxon>
        <taxon>metagenomes</taxon>
        <taxon>ecological metagenomes</taxon>
    </lineage>
</organism>
<gene>
    <name evidence="2" type="ORF">METZ01_LOCUS184695</name>
</gene>
<dbReference type="InterPro" id="IPR007372">
    <property type="entry name" value="Lipid/polyisoprenoid-bd_YceI"/>
</dbReference>
<reference evidence="2" key="1">
    <citation type="submission" date="2018-05" db="EMBL/GenBank/DDBJ databases">
        <authorList>
            <person name="Lanie J.A."/>
            <person name="Ng W.-L."/>
            <person name="Kazmierczak K.M."/>
            <person name="Andrzejewski T.M."/>
            <person name="Davidsen T.M."/>
            <person name="Wayne K.J."/>
            <person name="Tettelin H."/>
            <person name="Glass J.I."/>
            <person name="Rusch D."/>
            <person name="Podicherti R."/>
            <person name="Tsui H.-C.T."/>
            <person name="Winkler M.E."/>
        </authorList>
    </citation>
    <scope>NUCLEOTIDE SEQUENCE</scope>
</reference>
<dbReference type="EMBL" id="UINC01037006">
    <property type="protein sequence ID" value="SVB31841.1"/>
    <property type="molecule type" value="Genomic_DNA"/>
</dbReference>
<dbReference type="AlphaFoldDB" id="A0A382D2B1"/>
<sequence length="85" mass="9875">MPVLLAKNVQGTFTNIEGFVELDVDHKKNNKAIFSVDIGSVDMNYKKYKDLLLSNIFFDERQFPKAVIDTKKFSYQNEEELKINV</sequence>
<evidence type="ECO:0000259" key="1">
    <source>
        <dbReference type="Pfam" id="PF04264"/>
    </source>
</evidence>
<accession>A0A382D2B1</accession>
<dbReference type="Gene3D" id="2.40.128.110">
    <property type="entry name" value="Lipid/polyisoprenoid-binding, YceI-like"/>
    <property type="match status" value="1"/>
</dbReference>
<dbReference type="SUPFAM" id="SSF101874">
    <property type="entry name" value="YceI-like"/>
    <property type="match status" value="1"/>
</dbReference>
<evidence type="ECO:0000313" key="2">
    <source>
        <dbReference type="EMBL" id="SVB31841.1"/>
    </source>
</evidence>